<dbReference type="EMBL" id="JBHUJD010000024">
    <property type="protein sequence ID" value="MFD2311891.1"/>
    <property type="molecule type" value="Genomic_DNA"/>
</dbReference>
<proteinExistence type="predicted"/>
<evidence type="ECO:0000256" key="1">
    <source>
        <dbReference type="SAM" id="MobiDB-lite"/>
    </source>
</evidence>
<evidence type="ECO:0000313" key="3">
    <source>
        <dbReference type="EMBL" id="MFD2311891.1"/>
    </source>
</evidence>
<keyword evidence="4" id="KW-1185">Reference proteome</keyword>
<feature type="region of interest" description="Disordered" evidence="1">
    <location>
        <begin position="106"/>
        <end position="138"/>
    </location>
</feature>
<gene>
    <name evidence="3" type="ORF">ACFSKX_15785</name>
</gene>
<keyword evidence="2" id="KW-0812">Transmembrane</keyword>
<dbReference type="Proteomes" id="UP001597425">
    <property type="component" value="Unassembled WGS sequence"/>
</dbReference>
<evidence type="ECO:0000256" key="2">
    <source>
        <dbReference type="SAM" id="Phobius"/>
    </source>
</evidence>
<comment type="caution">
    <text evidence="3">The sequence shown here is derived from an EMBL/GenBank/DDBJ whole genome shotgun (WGS) entry which is preliminary data.</text>
</comment>
<keyword evidence="2" id="KW-1133">Transmembrane helix</keyword>
<organism evidence="3 4">
    <name type="scientific">Microbulbifer halophilus</name>
    <dbReference type="NCBI Taxonomy" id="453963"/>
    <lineage>
        <taxon>Bacteria</taxon>
        <taxon>Pseudomonadati</taxon>
        <taxon>Pseudomonadota</taxon>
        <taxon>Gammaproteobacteria</taxon>
        <taxon>Cellvibrionales</taxon>
        <taxon>Microbulbiferaceae</taxon>
        <taxon>Microbulbifer</taxon>
    </lineage>
</organism>
<name>A0ABW5EE70_9GAMM</name>
<evidence type="ECO:0000313" key="4">
    <source>
        <dbReference type="Proteomes" id="UP001597425"/>
    </source>
</evidence>
<keyword evidence="2" id="KW-0472">Membrane</keyword>
<dbReference type="RefSeq" id="WP_265722689.1">
    <property type="nucleotide sequence ID" value="NZ_JAPIVK010000027.1"/>
</dbReference>
<feature type="region of interest" description="Disordered" evidence="1">
    <location>
        <begin position="50"/>
        <end position="69"/>
    </location>
</feature>
<feature type="transmembrane region" description="Helical" evidence="2">
    <location>
        <begin position="21"/>
        <end position="39"/>
    </location>
</feature>
<accession>A0ABW5EE70</accession>
<sequence length="138" mass="16305">MVERRRHEPDLPRVRPIARTLWLTLLLVLASGWLLWHVYRLWQPQPSPPLFAPPAPTQPQLQTNPRADLRDYREREQRRLQSYGWVNREAGVVHIPIERAMDLLVERGLPGERKQEENRQNKKDREKTPEAGEREGAP</sequence>
<protein>
    <submittedName>
        <fullName evidence="3">Uncharacterized protein</fullName>
    </submittedName>
</protein>
<reference evidence="4" key="1">
    <citation type="journal article" date="2019" name="Int. J. Syst. Evol. Microbiol.">
        <title>The Global Catalogue of Microorganisms (GCM) 10K type strain sequencing project: providing services to taxonomists for standard genome sequencing and annotation.</title>
        <authorList>
            <consortium name="The Broad Institute Genomics Platform"/>
            <consortium name="The Broad Institute Genome Sequencing Center for Infectious Disease"/>
            <person name="Wu L."/>
            <person name="Ma J."/>
        </authorList>
    </citation>
    <scope>NUCLEOTIDE SEQUENCE [LARGE SCALE GENOMIC DNA]</scope>
    <source>
        <strain evidence="4">KCTC 12848</strain>
    </source>
</reference>